<dbReference type="Pfam" id="PF07883">
    <property type="entry name" value="Cupin_2"/>
    <property type="match status" value="1"/>
</dbReference>
<dbReference type="STRING" id="1219058.AOA14_10800"/>
<feature type="signal peptide" evidence="1">
    <location>
        <begin position="1"/>
        <end position="18"/>
    </location>
</feature>
<keyword evidence="1" id="KW-0732">Signal</keyword>
<evidence type="ECO:0000313" key="3">
    <source>
        <dbReference type="EMBL" id="AMU95093.1"/>
    </source>
</evidence>
<dbReference type="Proteomes" id="UP000076234">
    <property type="component" value="Chromosome"/>
</dbReference>
<gene>
    <name evidence="3" type="ORF">AOA14_10800</name>
</gene>
<evidence type="ECO:0000313" key="4">
    <source>
        <dbReference type="Proteomes" id="UP000076234"/>
    </source>
</evidence>
<protein>
    <submittedName>
        <fullName evidence="3">Cupin</fullName>
    </submittedName>
</protein>
<dbReference type="InterPro" id="IPR014710">
    <property type="entry name" value="RmlC-like_jellyroll"/>
</dbReference>
<reference evidence="3 4" key="2">
    <citation type="journal article" date="2016" name="Genome Announc.">
        <title>Complete Genome Sequence of Sphingopyxis terrae Strain 203-1 (NBRC 111660), a Polyethylene Glycol Degrader.</title>
        <authorList>
            <person name="Ohtsubo Y."/>
            <person name="Nonoyama S."/>
            <person name="Nagata Y."/>
            <person name="Numata M."/>
            <person name="Tsuchikane K."/>
            <person name="Hosoyama A."/>
            <person name="Yamazoe A."/>
            <person name="Tsuda M."/>
            <person name="Fujita N."/>
            <person name="Kawai F."/>
        </authorList>
    </citation>
    <scope>NUCLEOTIDE SEQUENCE [LARGE SCALE GENOMIC DNA]</scope>
    <source>
        <strain evidence="3 4">203-1</strain>
    </source>
</reference>
<feature type="domain" description="Cupin type-2" evidence="2">
    <location>
        <begin position="62"/>
        <end position="124"/>
    </location>
</feature>
<dbReference type="Gene3D" id="2.60.120.10">
    <property type="entry name" value="Jelly Rolls"/>
    <property type="match status" value="1"/>
</dbReference>
<organism evidence="3 4">
    <name type="scientific">Sphingopyxis terrae subsp. terrae NBRC 15098</name>
    <dbReference type="NCBI Taxonomy" id="1219058"/>
    <lineage>
        <taxon>Bacteria</taxon>
        <taxon>Pseudomonadati</taxon>
        <taxon>Pseudomonadota</taxon>
        <taxon>Alphaproteobacteria</taxon>
        <taxon>Sphingomonadales</taxon>
        <taxon>Sphingomonadaceae</taxon>
        <taxon>Sphingopyxis</taxon>
    </lineage>
</organism>
<dbReference type="SUPFAM" id="SSF51182">
    <property type="entry name" value="RmlC-like cupins"/>
    <property type="match status" value="1"/>
</dbReference>
<dbReference type="EMBL" id="CP013342">
    <property type="protein sequence ID" value="AMU95093.1"/>
    <property type="molecule type" value="Genomic_DNA"/>
</dbReference>
<sequence length="136" mass="14410">MTPLLALLLAGSAAPAMVVIDEAATIREEPPPHGAIGQSTAWRISDAVPAPRSFEFRKRALHAGAAIGIHPIDHDEIYYVVSGTGIVHSDGEEQALKPGMAAWLYRGARVGIRQTGDEALVLIIAYPDADPKPEAP</sequence>
<dbReference type="InterPro" id="IPR011051">
    <property type="entry name" value="RmlC_Cupin_sf"/>
</dbReference>
<dbReference type="InterPro" id="IPR013096">
    <property type="entry name" value="Cupin_2"/>
</dbReference>
<feature type="chain" id="PRO_5007502299" evidence="1">
    <location>
        <begin position="19"/>
        <end position="136"/>
    </location>
</feature>
<evidence type="ECO:0000259" key="2">
    <source>
        <dbReference type="Pfam" id="PF07883"/>
    </source>
</evidence>
<dbReference type="AlphaFoldDB" id="A0A142VZ58"/>
<dbReference type="RefSeq" id="WP_062901810.1">
    <property type="nucleotide sequence ID" value="NZ_CP013342.1"/>
</dbReference>
<dbReference type="KEGG" id="ster:AOA14_10800"/>
<reference evidence="4" key="1">
    <citation type="submission" date="2015-11" db="EMBL/GenBank/DDBJ databases">
        <title>Complete genome sequence of a polyethylene glycol-degrading strain Sphingopyxis terrae strain 203-1 (NBRC 15098).</title>
        <authorList>
            <person name="Yoshiyuki O."/>
            <person name="Shouta N."/>
            <person name="Nagata Y."/>
            <person name="Numata M."/>
            <person name="Tsuchikane K."/>
            <person name="Hosoyama A."/>
            <person name="Yamazoe A."/>
            <person name="Tsuda M."/>
            <person name="Fujita N."/>
            <person name="Kawai F."/>
        </authorList>
    </citation>
    <scope>NUCLEOTIDE SEQUENCE [LARGE SCALE GENOMIC DNA]</scope>
    <source>
        <strain evidence="4">203-1</strain>
    </source>
</reference>
<accession>A0A142VZ58</accession>
<evidence type="ECO:0000256" key="1">
    <source>
        <dbReference type="SAM" id="SignalP"/>
    </source>
</evidence>
<proteinExistence type="predicted"/>
<name>A0A142VZ58_9SPHN</name>